<dbReference type="Proteomes" id="UP000479710">
    <property type="component" value="Unassembled WGS sequence"/>
</dbReference>
<evidence type="ECO:0000313" key="4">
    <source>
        <dbReference type="Proteomes" id="UP000479710"/>
    </source>
</evidence>
<sequence length="247" mass="26484">MVEHRRAAVAYEQPSWHSEHTSSSSTSNHFHFTLAPRSNSFFFLLLLLAPIAMSWTMHCDSDLPSLTNMRAQGRSSEADDEEPSPSPCTTNSATVNSSEPLLLLRVQPPQIHFTIPSPATRAPAVPAPTALPAVAGLRIWALHQRRQCPAEGGERGRRPDSGSGSEGGPVCRRENGVTVASAPRLSVGMSTTRNLIATDDAKVPTKNLQLAPSEVVSFVPAKQVLNTLSCSIASTYCSADSHTCICN</sequence>
<feature type="region of interest" description="Disordered" evidence="1">
    <location>
        <begin position="148"/>
        <end position="176"/>
    </location>
</feature>
<reference evidence="3 4" key="1">
    <citation type="submission" date="2019-11" db="EMBL/GenBank/DDBJ databases">
        <title>Whole genome sequence of Oryza granulata.</title>
        <authorList>
            <person name="Li W."/>
        </authorList>
    </citation>
    <scope>NUCLEOTIDE SEQUENCE [LARGE SCALE GENOMIC DNA]</scope>
    <source>
        <strain evidence="4">cv. Menghai</strain>
        <tissue evidence="3">Leaf</tissue>
    </source>
</reference>
<dbReference type="AlphaFoldDB" id="A0A6G1ETI4"/>
<comment type="caution">
    <text evidence="3">The sequence shown here is derived from an EMBL/GenBank/DDBJ whole genome shotgun (WGS) entry which is preliminary data.</text>
</comment>
<proteinExistence type="predicted"/>
<feature type="region of interest" description="Disordered" evidence="1">
    <location>
        <begin position="70"/>
        <end position="95"/>
    </location>
</feature>
<keyword evidence="2" id="KW-0472">Membrane</keyword>
<keyword evidence="2" id="KW-1133">Transmembrane helix</keyword>
<evidence type="ECO:0000256" key="2">
    <source>
        <dbReference type="SAM" id="Phobius"/>
    </source>
</evidence>
<protein>
    <submittedName>
        <fullName evidence="3">Uncharacterized protein</fullName>
    </submittedName>
</protein>
<keyword evidence="4" id="KW-1185">Reference proteome</keyword>
<accession>A0A6G1ETI4</accession>
<organism evidence="3 4">
    <name type="scientific">Oryza meyeriana var. granulata</name>
    <dbReference type="NCBI Taxonomy" id="110450"/>
    <lineage>
        <taxon>Eukaryota</taxon>
        <taxon>Viridiplantae</taxon>
        <taxon>Streptophyta</taxon>
        <taxon>Embryophyta</taxon>
        <taxon>Tracheophyta</taxon>
        <taxon>Spermatophyta</taxon>
        <taxon>Magnoliopsida</taxon>
        <taxon>Liliopsida</taxon>
        <taxon>Poales</taxon>
        <taxon>Poaceae</taxon>
        <taxon>BOP clade</taxon>
        <taxon>Oryzoideae</taxon>
        <taxon>Oryzeae</taxon>
        <taxon>Oryzinae</taxon>
        <taxon>Oryza</taxon>
        <taxon>Oryza meyeriana</taxon>
    </lineage>
</organism>
<gene>
    <name evidence="3" type="ORF">E2562_036964</name>
</gene>
<dbReference type="EMBL" id="SPHZ02000003">
    <property type="protein sequence ID" value="KAF0927941.1"/>
    <property type="molecule type" value="Genomic_DNA"/>
</dbReference>
<feature type="transmembrane region" description="Helical" evidence="2">
    <location>
        <begin position="41"/>
        <end position="58"/>
    </location>
</feature>
<evidence type="ECO:0000313" key="3">
    <source>
        <dbReference type="EMBL" id="KAF0927941.1"/>
    </source>
</evidence>
<keyword evidence="2" id="KW-0812">Transmembrane</keyword>
<evidence type="ECO:0000256" key="1">
    <source>
        <dbReference type="SAM" id="MobiDB-lite"/>
    </source>
</evidence>
<name>A0A6G1ETI4_9ORYZ</name>